<dbReference type="InterPro" id="IPR003439">
    <property type="entry name" value="ABC_transporter-like_ATP-bd"/>
</dbReference>
<dbReference type="OrthoDB" id="6500128at2759"/>
<dbReference type="SMART" id="SM00382">
    <property type="entry name" value="AAA"/>
    <property type="match status" value="2"/>
</dbReference>
<dbReference type="GO" id="GO:0016020">
    <property type="term" value="C:membrane"/>
    <property type="evidence" value="ECO:0007669"/>
    <property type="project" value="UniProtKB-SubCell"/>
</dbReference>
<reference evidence="13" key="2">
    <citation type="submission" date="2015-01" db="EMBL/GenBank/DDBJ databases">
        <title>Evolutionary Origins and Diversification of the Mycorrhizal Mutualists.</title>
        <authorList>
            <consortium name="DOE Joint Genome Institute"/>
            <consortium name="Mycorrhizal Genomics Consortium"/>
            <person name="Kohler A."/>
            <person name="Kuo A."/>
            <person name="Nagy L.G."/>
            <person name="Floudas D."/>
            <person name="Copeland A."/>
            <person name="Barry K.W."/>
            <person name="Cichocki N."/>
            <person name="Veneault-Fourrey C."/>
            <person name="LaButti K."/>
            <person name="Lindquist E.A."/>
            <person name="Lipzen A."/>
            <person name="Lundell T."/>
            <person name="Morin E."/>
            <person name="Murat C."/>
            <person name="Riley R."/>
            <person name="Ohm R."/>
            <person name="Sun H."/>
            <person name="Tunlid A."/>
            <person name="Henrissat B."/>
            <person name="Grigoriev I.V."/>
            <person name="Hibbett D.S."/>
            <person name="Martin F."/>
        </authorList>
    </citation>
    <scope>NUCLEOTIDE SEQUENCE [LARGE SCALE GENOMIC DNA]</scope>
    <source>
        <strain evidence="13">Marx 270</strain>
    </source>
</reference>
<accession>A0A0C3NER8</accession>
<feature type="domain" description="ABC transporter" evidence="10">
    <location>
        <begin position="1270"/>
        <end position="1522"/>
    </location>
</feature>
<dbReference type="InterPro" id="IPR011527">
    <property type="entry name" value="ABC1_TM_dom"/>
</dbReference>
<evidence type="ECO:0000256" key="3">
    <source>
        <dbReference type="ARBA" id="ARBA00022692"/>
    </source>
</evidence>
<keyword evidence="6" id="KW-0067">ATP-binding</keyword>
<evidence type="ECO:0000256" key="1">
    <source>
        <dbReference type="ARBA" id="ARBA00004141"/>
    </source>
</evidence>
<keyword evidence="7 9" id="KW-1133">Transmembrane helix</keyword>
<feature type="transmembrane region" description="Helical" evidence="9">
    <location>
        <begin position="102"/>
        <end position="124"/>
    </location>
</feature>
<feature type="domain" description="ABC transmembrane type-1" evidence="11">
    <location>
        <begin position="972"/>
        <end position="1236"/>
    </location>
</feature>
<reference evidence="12 13" key="1">
    <citation type="submission" date="2014-04" db="EMBL/GenBank/DDBJ databases">
        <authorList>
            <consortium name="DOE Joint Genome Institute"/>
            <person name="Kuo A."/>
            <person name="Kohler A."/>
            <person name="Costa M.D."/>
            <person name="Nagy L.G."/>
            <person name="Floudas D."/>
            <person name="Copeland A."/>
            <person name="Barry K.W."/>
            <person name="Cichocki N."/>
            <person name="Veneault-Fourrey C."/>
            <person name="LaButti K."/>
            <person name="Lindquist E.A."/>
            <person name="Lipzen A."/>
            <person name="Lundell T."/>
            <person name="Morin E."/>
            <person name="Murat C."/>
            <person name="Sun H."/>
            <person name="Tunlid A."/>
            <person name="Henrissat B."/>
            <person name="Grigoriev I.V."/>
            <person name="Hibbett D.S."/>
            <person name="Martin F."/>
            <person name="Nordberg H.P."/>
            <person name="Cantor M.N."/>
            <person name="Hua S.X."/>
        </authorList>
    </citation>
    <scope>NUCLEOTIDE SEQUENCE [LARGE SCALE GENOMIC DNA]</scope>
    <source>
        <strain evidence="12 13">Marx 270</strain>
    </source>
</reference>
<keyword evidence="13" id="KW-1185">Reference proteome</keyword>
<evidence type="ECO:0000256" key="9">
    <source>
        <dbReference type="SAM" id="Phobius"/>
    </source>
</evidence>
<evidence type="ECO:0000313" key="12">
    <source>
        <dbReference type="EMBL" id="KIN94008.1"/>
    </source>
</evidence>
<evidence type="ECO:0000259" key="10">
    <source>
        <dbReference type="PROSITE" id="PS50893"/>
    </source>
</evidence>
<proteinExistence type="predicted"/>
<dbReference type="FunFam" id="1.20.1560.10:FF:000013">
    <property type="entry name" value="ABC transporter C family member 2"/>
    <property type="match status" value="1"/>
</dbReference>
<keyword evidence="3 9" id="KW-0812">Transmembrane</keyword>
<dbReference type="PROSITE" id="PS50929">
    <property type="entry name" value="ABC_TM1F"/>
    <property type="match status" value="2"/>
</dbReference>
<feature type="transmembrane region" description="Helical" evidence="9">
    <location>
        <begin position="503"/>
        <end position="524"/>
    </location>
</feature>
<dbReference type="Proteomes" id="UP000054217">
    <property type="component" value="Unassembled WGS sequence"/>
</dbReference>
<dbReference type="Gene3D" id="3.40.50.300">
    <property type="entry name" value="P-loop containing nucleotide triphosphate hydrolases"/>
    <property type="match status" value="2"/>
</dbReference>
<feature type="transmembrane region" description="Helical" evidence="9">
    <location>
        <begin position="995"/>
        <end position="1020"/>
    </location>
</feature>
<keyword evidence="5" id="KW-0547">Nucleotide-binding</keyword>
<dbReference type="InterPro" id="IPR050173">
    <property type="entry name" value="ABC_transporter_C-like"/>
</dbReference>
<gene>
    <name evidence="12" type="ORF">M404DRAFT_169449</name>
</gene>
<dbReference type="SUPFAM" id="SSF90123">
    <property type="entry name" value="ABC transporter transmembrane region"/>
    <property type="match status" value="2"/>
</dbReference>
<comment type="subcellular location">
    <subcellularLocation>
        <location evidence="1">Membrane</location>
        <topology evidence="1">Multi-pass membrane protein</topology>
    </subcellularLocation>
</comment>
<dbReference type="HOGENOM" id="CLU_000604_27_6_1"/>
<dbReference type="FunFam" id="3.40.50.300:FF:000630">
    <property type="entry name" value="ATP-binding cassette (ABC) transporter, putative"/>
    <property type="match status" value="1"/>
</dbReference>
<feature type="transmembrane region" description="Helical" evidence="9">
    <location>
        <begin position="43"/>
        <end position="66"/>
    </location>
</feature>
<dbReference type="PANTHER" id="PTHR24223:SF415">
    <property type="entry name" value="FI20190P1"/>
    <property type="match status" value="1"/>
</dbReference>
<dbReference type="InterPro" id="IPR027417">
    <property type="entry name" value="P-loop_NTPase"/>
</dbReference>
<feature type="domain" description="ABC transmembrane type-1" evidence="11">
    <location>
        <begin position="247"/>
        <end position="563"/>
    </location>
</feature>
<evidence type="ECO:0000256" key="5">
    <source>
        <dbReference type="ARBA" id="ARBA00022741"/>
    </source>
</evidence>
<evidence type="ECO:0000256" key="2">
    <source>
        <dbReference type="ARBA" id="ARBA00022448"/>
    </source>
</evidence>
<dbReference type="CDD" id="cd03250">
    <property type="entry name" value="ABCC_MRP_domain1"/>
    <property type="match status" value="1"/>
</dbReference>
<evidence type="ECO:0000313" key="13">
    <source>
        <dbReference type="Proteomes" id="UP000054217"/>
    </source>
</evidence>
<evidence type="ECO:0000256" key="4">
    <source>
        <dbReference type="ARBA" id="ARBA00022737"/>
    </source>
</evidence>
<protein>
    <recommendedName>
        <fullName evidence="14">ABC transporter</fullName>
    </recommendedName>
</protein>
<dbReference type="SUPFAM" id="SSF52540">
    <property type="entry name" value="P-loop containing nucleoside triphosphate hydrolases"/>
    <property type="match status" value="2"/>
</dbReference>
<keyword evidence="2" id="KW-0813">Transport</keyword>
<feature type="transmembrane region" description="Helical" evidence="9">
    <location>
        <begin position="1083"/>
        <end position="1111"/>
    </location>
</feature>
<feature type="domain" description="ABC transporter" evidence="10">
    <location>
        <begin position="633"/>
        <end position="879"/>
    </location>
</feature>
<dbReference type="InterPro" id="IPR003593">
    <property type="entry name" value="AAA+_ATPase"/>
</dbReference>
<dbReference type="CDD" id="cd18596">
    <property type="entry name" value="ABC_6TM_VMR1_D1_like"/>
    <property type="match status" value="1"/>
</dbReference>
<dbReference type="EMBL" id="KN832119">
    <property type="protein sequence ID" value="KIN94008.1"/>
    <property type="molecule type" value="Genomic_DNA"/>
</dbReference>
<feature type="transmembrane region" description="Helical" evidence="9">
    <location>
        <begin position="136"/>
        <end position="160"/>
    </location>
</feature>
<evidence type="ECO:0000256" key="6">
    <source>
        <dbReference type="ARBA" id="ARBA00022840"/>
    </source>
</evidence>
<dbReference type="InterPro" id="IPR036640">
    <property type="entry name" value="ABC1_TM_sf"/>
</dbReference>
<dbReference type="STRING" id="870435.A0A0C3NER8"/>
<dbReference type="PANTHER" id="PTHR24223">
    <property type="entry name" value="ATP-BINDING CASSETTE SUB-FAMILY C"/>
    <property type="match status" value="1"/>
</dbReference>
<sequence>MSDTNVQSFWSAIIPGLLSNLARSHHNQEGVIQPRWFFRHWRLLLLIFIALLQVFAWIALGIYHLVTDKDDFRTTSFSIVIGTMWLYNLLKPVLSPRCTAYIDLFVLYTILLGFGVIRIGISIYHFGAASLTILDWIGMSLDLIAITAGLGVICTMPLTIPSDDVLPEIYVRRSPEDYASIFEWATYSWVYPLIKIGNTREMKPEDVWDLTPAMRSESIFKEFSTIRAETLCRRLWAANFSDLCLDILLTIVTVLLSYAAPYFLYQILNLIENPTREGRSKAYALALVAFICAVLKARRIVVPVVSSNCNSPSQGEADAQHLFFGRRASVRVSTQLTNAIYDKALKQTGVTMQEPASETGPTVASLNSNHPKRGAGGGKIVSLAAIDANKVSAIIASAYLLYGGPLETILACIGLYMLLGSAAYAGLVVMLCAWALHICIAQRQARSRRELSASRDRRMSALYELINAVRFIKFFSLEDHWIKRVQGARSAEMDWLERFRMKSVLSTIVWTAAPVLVSVVSFFVYVDRGYQLTPSVAFTTIALMSMLRQPLNVFPNFLVQVLEARLSLERIEAFLNEEELFDHVSSPSGCPVETDDTIAVKNGRFKWKKVSNENINLSQEQNTVQPTVPTGGNEATPLVFPGKNALTDGNRFELRDINVCFPKGELSLVTGPTGCGKTALLLALLGQLAMVKGTLVKPRGMFNALSRAESLRTSSLAAISYAAQIPWLHSGTIKENILFGSQYDEGRYDNVVERCALRPDLNQLPEGDQTQVGDRGMNLSGGQKARIALARAVYAQTQYVLLDDPFSAIDTQTLRYLYERLFCGPLLEGRTVVLVTHYVELVLPKANYIVHMKNGQITTKGPAKDLREDGRLPSTLQNLTGESQDIQIHQRVTGDGSRQQIPDESPGGVAFSPYKTYGQMSPRWMWIAFVCLVVMSQCMGVAEKLWIREWGKAYGNNQAGSLVWYDLSKNTFLDPVSNTYQQTLALLPDASDRPLLYVALYALIAFIMTVSSVVSTIVLYTATRKASSSLFSRLLEDVVHASLPWHDTTPRGQILDRFSKDMQAIDVNLSNDVATVAGASVNFVAAAFTLLAFFPAFVIPAAFIAFCYHFVGTRYLTVNRKLLRMESTSRSLIFSAFGELLDGIVTIQALGSAHRFMEDFHRKVNVANKMHYNSWITNRWLLFKCDVLGACAVLATTLLALSEHVDAGTAGLCMTSAMLFTMSMYLVCRFGASLGLELNAVVRVAECLSTIEDPQAINQPGGLPDHLSNLSVEELCVKYPSRLEPVLKNVSFTLNVPERIAIVGRTGSGRSTLVNSILRFINLSGGRVVIGGIDISTIDARTLRLHITYIPEDATLFSGTLRENVDPLHKHEDDDCLNALRSVRLLRDNDHAWRSSNESRCGEHDTSSRAPITLDTQVVPGGANFSLGERQLIAMARALLRRDSIVILDEATSSVDFETDAAIQETLRKEFKTSLVINVAHRLSTIVDYDRVIVLKDGQVAEFDTPLKLIKKDGGEFKNMCLNSESYADIRAAILGKVKKDRQEEQS</sequence>
<dbReference type="CDD" id="cd03244">
    <property type="entry name" value="ABCC_MRP_domain2"/>
    <property type="match status" value="1"/>
</dbReference>
<dbReference type="GO" id="GO:0005524">
    <property type="term" value="F:ATP binding"/>
    <property type="evidence" value="ECO:0007669"/>
    <property type="project" value="UniProtKB-KW"/>
</dbReference>
<feature type="transmembrane region" description="Helical" evidence="9">
    <location>
        <begin position="1131"/>
        <end position="1153"/>
    </location>
</feature>
<dbReference type="GO" id="GO:0140359">
    <property type="term" value="F:ABC-type transporter activity"/>
    <property type="evidence" value="ECO:0007669"/>
    <property type="project" value="InterPro"/>
</dbReference>
<dbReference type="GO" id="GO:0016887">
    <property type="term" value="F:ATP hydrolysis activity"/>
    <property type="evidence" value="ECO:0007669"/>
    <property type="project" value="InterPro"/>
</dbReference>
<evidence type="ECO:0008006" key="14">
    <source>
        <dbReference type="Google" id="ProtNLM"/>
    </source>
</evidence>
<dbReference type="Pfam" id="PF00005">
    <property type="entry name" value="ABC_tran"/>
    <property type="match status" value="2"/>
</dbReference>
<feature type="transmembrane region" description="Helical" evidence="9">
    <location>
        <begin position="408"/>
        <end position="441"/>
    </location>
</feature>
<evidence type="ECO:0000259" key="11">
    <source>
        <dbReference type="PROSITE" id="PS50929"/>
    </source>
</evidence>
<dbReference type="InParanoid" id="A0A0C3NER8"/>
<keyword evidence="8 9" id="KW-0472">Membrane</keyword>
<feature type="transmembrane region" description="Helical" evidence="9">
    <location>
        <begin position="280"/>
        <end position="297"/>
    </location>
</feature>
<dbReference type="Pfam" id="PF00664">
    <property type="entry name" value="ABC_membrane"/>
    <property type="match status" value="2"/>
</dbReference>
<dbReference type="PROSITE" id="PS50893">
    <property type="entry name" value="ABC_TRANSPORTER_2"/>
    <property type="match status" value="2"/>
</dbReference>
<organism evidence="12 13">
    <name type="scientific">Pisolithus tinctorius Marx 270</name>
    <dbReference type="NCBI Taxonomy" id="870435"/>
    <lineage>
        <taxon>Eukaryota</taxon>
        <taxon>Fungi</taxon>
        <taxon>Dikarya</taxon>
        <taxon>Basidiomycota</taxon>
        <taxon>Agaricomycotina</taxon>
        <taxon>Agaricomycetes</taxon>
        <taxon>Agaricomycetidae</taxon>
        <taxon>Boletales</taxon>
        <taxon>Sclerodermatineae</taxon>
        <taxon>Pisolithaceae</taxon>
        <taxon>Pisolithus</taxon>
    </lineage>
</organism>
<name>A0A0C3NER8_PISTI</name>
<dbReference type="Gene3D" id="1.20.1560.10">
    <property type="entry name" value="ABC transporter type 1, transmembrane domain"/>
    <property type="match status" value="2"/>
</dbReference>
<keyword evidence="4" id="KW-0677">Repeat</keyword>
<feature type="transmembrane region" description="Helical" evidence="9">
    <location>
        <begin position="72"/>
        <end position="90"/>
    </location>
</feature>
<feature type="transmembrane region" description="Helical" evidence="9">
    <location>
        <begin position="924"/>
        <end position="942"/>
    </location>
</feature>
<evidence type="ECO:0000256" key="8">
    <source>
        <dbReference type="ARBA" id="ARBA00023136"/>
    </source>
</evidence>
<dbReference type="CDD" id="cd18604">
    <property type="entry name" value="ABC_6TM_VMR1_D2_like"/>
    <property type="match status" value="1"/>
</dbReference>
<evidence type="ECO:0000256" key="7">
    <source>
        <dbReference type="ARBA" id="ARBA00022989"/>
    </source>
</evidence>
<dbReference type="PROSITE" id="PS00211">
    <property type="entry name" value="ABC_TRANSPORTER_1"/>
    <property type="match status" value="2"/>
</dbReference>
<feature type="transmembrane region" description="Helical" evidence="9">
    <location>
        <begin position="243"/>
        <end position="268"/>
    </location>
</feature>
<dbReference type="InterPro" id="IPR017871">
    <property type="entry name" value="ABC_transporter-like_CS"/>
</dbReference>